<keyword evidence="7" id="KW-1185">Reference proteome</keyword>
<reference evidence="5 9" key="6">
    <citation type="submission" date="2019-04" db="EMBL/GenBank/DDBJ databases">
        <title>Methylomes of two halophilic Archaea, Haloarcula marismortui and Haloferax mediterranei.</title>
        <authorList>
            <person name="DasSarma S."/>
            <person name="DasSarma P."/>
            <person name="DasSarma S."/>
            <person name="Fomenkov A."/>
            <person name="Vincze T."/>
            <person name="Anton B.P."/>
            <person name="Roberts R.J."/>
        </authorList>
    </citation>
    <scope>NUCLEOTIDE SEQUENCE [LARGE SCALE GENOMIC DNA]</scope>
    <source>
        <strain evidence="5">ATCC 33500</strain>
        <strain evidence="9">ATCC 33500 / DSM 1411 / JCM 8866 / NBRC 14739 / NCIMB 2177 / R-4</strain>
    </source>
</reference>
<protein>
    <recommendedName>
        <fullName evidence="10">Nucleotide pyrophosphatase</fullName>
    </recommendedName>
</protein>
<dbReference type="InterPro" id="IPR002591">
    <property type="entry name" value="Phosphodiest/P_Trfase"/>
</dbReference>
<reference evidence="3 8" key="4">
    <citation type="submission" date="2014-04" db="EMBL/GenBank/DDBJ databases">
        <title>Transcriptional profiles of Haloferax mediterranei on the basis of nitrogen availability.</title>
        <authorList>
            <person name="Bautista V."/>
        </authorList>
    </citation>
    <scope>NUCLEOTIDE SEQUENCE [LARGE SCALE GENOMIC DNA]</scope>
    <source>
        <strain evidence="3">ATCC 33500</strain>
        <strain evidence="8">ATCC 33500 / DSM 1411 / JCM 8866 / NBRC 14739 / NCIMB 2177 / R-4</strain>
    </source>
</reference>
<dbReference type="EMBL" id="AOLO01000002">
    <property type="protein sequence ID" value="EMA04515.1"/>
    <property type="molecule type" value="Genomic_DNA"/>
</dbReference>
<dbReference type="KEGG" id="hme:HFX_1590"/>
<reference evidence="2" key="1">
    <citation type="journal article" date="2012" name="Appl. Environ. Microbiol.">
        <title>Identification of the haloarchaeal phasin (PhaP) that functions in polyhydroxyalkanoate accumulation and granule formation in Haloferax mediterranei.</title>
        <authorList>
            <person name="Cai S."/>
            <person name="Cai L."/>
            <person name="Liu H."/>
            <person name="Liu X."/>
            <person name="Han J."/>
            <person name="Zhou J."/>
            <person name="Xiang H."/>
        </authorList>
    </citation>
    <scope>NUCLEOTIDE SEQUENCE</scope>
    <source>
        <strain evidence="2">CGMCC 1.2087</strain>
    </source>
</reference>
<evidence type="ECO:0000313" key="5">
    <source>
        <dbReference type="EMBL" id="QCQ75763.1"/>
    </source>
</evidence>
<dbReference type="EMBL" id="CP001868">
    <property type="protein sequence ID" value="AFK19296.1"/>
    <property type="molecule type" value="Genomic_DNA"/>
</dbReference>
<gene>
    <name evidence="2" type="ordered locus">HFX_1590</name>
    <name evidence="3" type="ORF">BM92_01165</name>
    <name evidence="4" type="ORF">C439_02532</name>
    <name evidence="5" type="ORF">E6P09_10980</name>
</gene>
<dbReference type="AlphaFoldDB" id="I3R4Y6"/>
<evidence type="ECO:0000256" key="1">
    <source>
        <dbReference type="SAM" id="MobiDB-lite"/>
    </source>
</evidence>
<dbReference type="Proteomes" id="UP000011603">
    <property type="component" value="Unassembled WGS sequence"/>
</dbReference>
<dbReference type="GeneID" id="40156947"/>
<reference evidence="2" key="5">
    <citation type="submission" date="2014-05" db="EMBL/GenBank/DDBJ databases">
        <authorList>
            <person name="Wang L."/>
            <person name="Yang H."/>
            <person name="Xiang H."/>
        </authorList>
    </citation>
    <scope>NUCLEOTIDE SEQUENCE</scope>
    <source>
        <strain evidence="2">CGMCC 1.2087</strain>
    </source>
</reference>
<dbReference type="EMBL" id="CP007551">
    <property type="protein sequence ID" value="AHZ21347.1"/>
    <property type="molecule type" value="Genomic_DNA"/>
</dbReference>
<evidence type="ECO:0000313" key="3">
    <source>
        <dbReference type="EMBL" id="AHZ21347.1"/>
    </source>
</evidence>
<feature type="region of interest" description="Disordered" evidence="1">
    <location>
        <begin position="470"/>
        <end position="515"/>
    </location>
</feature>
<dbReference type="HOGENOM" id="CLU_024306_0_0_2"/>
<proteinExistence type="predicted"/>
<dbReference type="EMBL" id="CP039139">
    <property type="protein sequence ID" value="QCQ75763.1"/>
    <property type="molecule type" value="Genomic_DNA"/>
</dbReference>
<name>I3R4Y6_HALMT</name>
<dbReference type="RefSeq" id="WP_004056865.1">
    <property type="nucleotide sequence ID" value="NC_017941.2"/>
</dbReference>
<dbReference type="eggNOG" id="arCOG01377">
    <property type="taxonomic scope" value="Archaea"/>
</dbReference>
<dbReference type="PANTHER" id="PTHR10151:SF120">
    <property type="entry name" value="BIS(5'-ADENOSYL)-TRIPHOSPHATASE"/>
    <property type="match status" value="1"/>
</dbReference>
<evidence type="ECO:0000313" key="7">
    <source>
        <dbReference type="Proteomes" id="UP000011603"/>
    </source>
</evidence>
<dbReference type="GO" id="GO:0016787">
    <property type="term" value="F:hydrolase activity"/>
    <property type="evidence" value="ECO:0007669"/>
    <property type="project" value="UniProtKB-ARBA"/>
</dbReference>
<evidence type="ECO:0000313" key="4">
    <source>
        <dbReference type="EMBL" id="EMA04515.1"/>
    </source>
</evidence>
<dbReference type="SUPFAM" id="SSF53649">
    <property type="entry name" value="Alkaline phosphatase-like"/>
    <property type="match status" value="1"/>
</dbReference>
<dbReference type="Proteomes" id="UP000027075">
    <property type="component" value="Chromosome"/>
</dbReference>
<dbReference type="Pfam" id="PF01663">
    <property type="entry name" value="Phosphodiest"/>
    <property type="match status" value="1"/>
</dbReference>
<feature type="compositionally biased region" description="Basic and acidic residues" evidence="1">
    <location>
        <begin position="504"/>
        <end position="515"/>
    </location>
</feature>
<dbReference type="STRING" id="523841.HFX_1590"/>
<evidence type="ECO:0000313" key="6">
    <source>
        <dbReference type="Proteomes" id="UP000006469"/>
    </source>
</evidence>
<dbReference type="PANTHER" id="PTHR10151">
    <property type="entry name" value="ECTONUCLEOTIDE PYROPHOSPHATASE/PHOSPHODIESTERASE"/>
    <property type="match status" value="1"/>
</dbReference>
<evidence type="ECO:0000313" key="9">
    <source>
        <dbReference type="Proteomes" id="UP000299011"/>
    </source>
</evidence>
<reference evidence="4 7" key="3">
    <citation type="journal article" date="2014" name="PLoS Genet.">
        <title>Phylogenetically driven sequencing of extremely halophilic archaea reveals strategies for static and dynamic osmo-response.</title>
        <authorList>
            <person name="Becker E.A."/>
            <person name="Seitzer P.M."/>
            <person name="Tritt A."/>
            <person name="Larsen D."/>
            <person name="Krusor M."/>
            <person name="Yao A.I."/>
            <person name="Wu D."/>
            <person name="Madern D."/>
            <person name="Eisen J.A."/>
            <person name="Darling A.E."/>
            <person name="Facciotti M.T."/>
        </authorList>
    </citation>
    <scope>NUCLEOTIDE SEQUENCE [LARGE SCALE GENOMIC DNA]</scope>
    <source>
        <strain evidence="4">ATCC 33500</strain>
        <strain evidence="7">ATCC 33500 / DSM 1411 / JCM 8866 / NBRC 14739 / NCIMB 2177 / R-4</strain>
    </source>
</reference>
<evidence type="ECO:0000313" key="2">
    <source>
        <dbReference type="EMBL" id="AFK19296.1"/>
    </source>
</evidence>
<dbReference type="Proteomes" id="UP000299011">
    <property type="component" value="Chromosome"/>
</dbReference>
<dbReference type="PATRIC" id="fig|523841.21.peg.511"/>
<reference evidence="2 6" key="2">
    <citation type="journal article" date="2012" name="J. Bacteriol.">
        <title>Complete genome sequence of the metabolically versatile halophilic archaeon Haloferax mediterranei, a poly(3-hydroxybutyrate-co-3-hydroxyvalerate) producer.</title>
        <authorList>
            <person name="Han J."/>
            <person name="Zhang F."/>
            <person name="Hou J."/>
            <person name="Liu X."/>
            <person name="Li M."/>
            <person name="Liu H."/>
            <person name="Cai L."/>
            <person name="Zhang B."/>
            <person name="Chen Y."/>
            <person name="Zhou J."/>
            <person name="Hu S."/>
            <person name="Xiang H."/>
        </authorList>
    </citation>
    <scope>NUCLEOTIDE SEQUENCE [LARGE SCALE GENOMIC DNA]</scope>
    <source>
        <strain evidence="6">ATCC 33500 / DSM 1411 / JCM 8866 / NBRC 14739 / NCIMB 2177 / R-4</strain>
        <strain evidence="2">CGMCC 1.2087</strain>
    </source>
</reference>
<dbReference type="Gene3D" id="3.40.720.10">
    <property type="entry name" value="Alkaline Phosphatase, subunit A"/>
    <property type="match status" value="1"/>
</dbReference>
<dbReference type="PaxDb" id="523841-HFX_1590"/>
<evidence type="ECO:0008006" key="10">
    <source>
        <dbReference type="Google" id="ProtNLM"/>
    </source>
</evidence>
<dbReference type="OrthoDB" id="198670at2157"/>
<organism evidence="2 6">
    <name type="scientific">Haloferax mediterranei (strain ATCC 33500 / DSM 1411 / JCM 8866 / NBRC 14739 / NCIMB 2177 / R-4)</name>
    <name type="common">Halobacterium mediterranei</name>
    <dbReference type="NCBI Taxonomy" id="523841"/>
    <lineage>
        <taxon>Archaea</taxon>
        <taxon>Methanobacteriati</taxon>
        <taxon>Methanobacteriota</taxon>
        <taxon>Stenosarchaea group</taxon>
        <taxon>Halobacteria</taxon>
        <taxon>Halobacteriales</taxon>
        <taxon>Haloferacaceae</taxon>
        <taxon>Haloferax</taxon>
    </lineage>
</organism>
<accession>I3R4Y6</accession>
<dbReference type="Proteomes" id="UP000006469">
    <property type="component" value="Chromosome"/>
</dbReference>
<evidence type="ECO:0000313" key="8">
    <source>
        <dbReference type="Proteomes" id="UP000027075"/>
    </source>
</evidence>
<sequence length="515" mass="56655">MIVLGLDGATFSLIRPWAEAGALPTFSRLLDESIHGELESTVPEITVPAWPAFATGRDPESFDMYGFTHFNRDTNELDLSHDEFVRGKMWDAVDDQGGRSVVFNIPGSYPWQAIEGAIIAAAPEYKEEYSHPPEKWDELTELVDGYKLRNDKVPGSLDYVDLSLELVDKRFTGFEHFIESEDPDLAVGLIRATDRVAHHYWETEVSDDNALLQVYKRVDERLSEFLERHDDEDIVIMSDHGFEKVTGKFMPNKVLADEGFVHLTDSGDSTKAALGRLKDVASTVLGKVGLLSFARKMVSEEFVNDLPSGDALSLNNAINLGRIDFDRTRAIADIGQKTTLVYALSDDESEIQTICDEAKAALHRGATDAGLDVSFKRLERGGPHTPDLAMIIETPEIHASSRLDADSTLVEVDTSGHARDGIFFATGPSFETGTIEGAHITDVAPTILHTLGYEIPELTTGTVLDVFTSDSEPAGRSPEYYDFTGSDAVTGGGLSGDEEGEDEVKDRLRELGYLE</sequence>
<dbReference type="InterPro" id="IPR017850">
    <property type="entry name" value="Alkaline_phosphatase_core_sf"/>
</dbReference>